<dbReference type="AlphaFoldDB" id="A0AA35QBJ9"/>
<dbReference type="GO" id="GO:0005737">
    <property type="term" value="C:cytoplasm"/>
    <property type="evidence" value="ECO:0007669"/>
    <property type="project" value="TreeGrafter"/>
</dbReference>
<dbReference type="PANTHER" id="PTHR13847">
    <property type="entry name" value="SARCOSINE DEHYDROGENASE-RELATED"/>
    <property type="match status" value="1"/>
</dbReference>
<evidence type="ECO:0000313" key="2">
    <source>
        <dbReference type="EMBL" id="CAI6098977.1"/>
    </source>
</evidence>
<protein>
    <recommendedName>
        <fullName evidence="1">FAD dependent oxidoreductase domain-containing protein</fullName>
    </recommendedName>
</protein>
<comment type="caution">
    <text evidence="2">The sequence shown here is derived from an EMBL/GenBank/DDBJ whole genome shotgun (WGS) entry which is preliminary data.</text>
</comment>
<dbReference type="PANTHER" id="PTHR13847:SF213">
    <property type="entry name" value="DEPENDENT OXIDOREDUCTASE, PUTATIVE-RELATED"/>
    <property type="match status" value="1"/>
</dbReference>
<organism evidence="2 3">
    <name type="scientific">Clonostachys chloroleuca</name>
    <dbReference type="NCBI Taxonomy" id="1926264"/>
    <lineage>
        <taxon>Eukaryota</taxon>
        <taxon>Fungi</taxon>
        <taxon>Dikarya</taxon>
        <taxon>Ascomycota</taxon>
        <taxon>Pezizomycotina</taxon>
        <taxon>Sordariomycetes</taxon>
        <taxon>Hypocreomycetidae</taxon>
        <taxon>Hypocreales</taxon>
        <taxon>Bionectriaceae</taxon>
        <taxon>Clonostachys</taxon>
    </lineage>
</organism>
<dbReference type="SUPFAM" id="SSF51905">
    <property type="entry name" value="FAD/NAD(P)-binding domain"/>
    <property type="match status" value="1"/>
</dbReference>
<keyword evidence="3" id="KW-1185">Reference proteome</keyword>
<dbReference type="EMBL" id="CABFNP030001300">
    <property type="protein sequence ID" value="CAI6098977.1"/>
    <property type="molecule type" value="Genomic_DNA"/>
</dbReference>
<reference evidence="2" key="1">
    <citation type="submission" date="2023-01" db="EMBL/GenBank/DDBJ databases">
        <authorList>
            <person name="Piombo E."/>
        </authorList>
    </citation>
    <scope>NUCLEOTIDE SEQUENCE</scope>
</reference>
<dbReference type="InterPro" id="IPR036188">
    <property type="entry name" value="FAD/NAD-bd_sf"/>
</dbReference>
<sequence length="539" mass="59340">MGDSKDAQSLAADRILAIARALNIQPPQPTDSGQEIPPEFIARLRQVLLTDPSIPKPNPTVSLWQEPAHPTLAAIQSPTLPSLTDFIVIGSGVTGCSVTKSLLENPASGPSPGAPPHVTVLEARTLVSGATGRNGGHFVSPAGHYYETMSKRHGEEAAKDISRFSILNVQRIMSLVRELDPKLAEECELRDVVKITAAIDQDTWKDFMSSLSAFRKAIPEHQTYHRTTNAEEMEQKWDLKGCHGSIEHMSGAVWPYRLVTGIFERLLAQYPYNLSIETNTPATAIEYAVPDASSFPGSEYKYKVTTPRGVIYTKQIVHCTNGHAAHLLLPLTGRLHPFRGTMSVQKAPASLDNMGGDRSWSAVFPTTLDAKTGLYTEGLFYLQQNVKTGDIWLGTERSNIFETIQGDDTYVSKEGYEPVRDFLPKFFSRWPKGAKSDLKAIWTGIQGHTSDGLPMIGRLPDYLTGRPGSDGEWFAGGYSGYGMDKAWMSGEAAAKMIAGEGVPEWLPKCFLITEDRMHNRLTVEKTIAKWVSLARTGHW</sequence>
<dbReference type="InterPro" id="IPR006076">
    <property type="entry name" value="FAD-dep_OxRdtase"/>
</dbReference>
<dbReference type="Gene3D" id="3.50.50.60">
    <property type="entry name" value="FAD/NAD(P)-binding domain"/>
    <property type="match status" value="1"/>
</dbReference>
<evidence type="ECO:0000259" key="1">
    <source>
        <dbReference type="Pfam" id="PF01266"/>
    </source>
</evidence>
<dbReference type="Pfam" id="PF01266">
    <property type="entry name" value="DAO"/>
    <property type="match status" value="1"/>
</dbReference>
<proteinExistence type="predicted"/>
<gene>
    <name evidence="2" type="ORF">CCHLO57077_00018305</name>
</gene>
<evidence type="ECO:0000313" key="3">
    <source>
        <dbReference type="Proteomes" id="UP001160390"/>
    </source>
</evidence>
<feature type="domain" description="FAD dependent oxidoreductase" evidence="1">
    <location>
        <begin position="85"/>
        <end position="496"/>
    </location>
</feature>
<name>A0AA35QBJ9_9HYPO</name>
<dbReference type="Gene3D" id="3.30.9.10">
    <property type="entry name" value="D-Amino Acid Oxidase, subunit A, domain 2"/>
    <property type="match status" value="1"/>
</dbReference>
<accession>A0AA35QBJ9</accession>
<dbReference type="Proteomes" id="UP001160390">
    <property type="component" value="Unassembled WGS sequence"/>
</dbReference>